<reference evidence="1 2" key="1">
    <citation type="journal article" date="2019" name="Sci. Rep.">
        <title>Orb-weaving spider Araneus ventricosus genome elucidates the spidroin gene catalogue.</title>
        <authorList>
            <person name="Kono N."/>
            <person name="Nakamura H."/>
            <person name="Ohtoshi R."/>
            <person name="Moran D.A.P."/>
            <person name="Shinohara A."/>
            <person name="Yoshida Y."/>
            <person name="Fujiwara M."/>
            <person name="Mori M."/>
            <person name="Tomita M."/>
            <person name="Arakawa K."/>
        </authorList>
    </citation>
    <scope>NUCLEOTIDE SEQUENCE [LARGE SCALE GENOMIC DNA]</scope>
</reference>
<comment type="caution">
    <text evidence="1">The sequence shown here is derived from an EMBL/GenBank/DDBJ whole genome shotgun (WGS) entry which is preliminary data.</text>
</comment>
<dbReference type="AlphaFoldDB" id="A0A4Y2T6I7"/>
<organism evidence="1 2">
    <name type="scientific">Araneus ventricosus</name>
    <name type="common">Orbweaver spider</name>
    <name type="synonym">Epeira ventricosa</name>
    <dbReference type="NCBI Taxonomy" id="182803"/>
    <lineage>
        <taxon>Eukaryota</taxon>
        <taxon>Metazoa</taxon>
        <taxon>Ecdysozoa</taxon>
        <taxon>Arthropoda</taxon>
        <taxon>Chelicerata</taxon>
        <taxon>Arachnida</taxon>
        <taxon>Araneae</taxon>
        <taxon>Araneomorphae</taxon>
        <taxon>Entelegynae</taxon>
        <taxon>Araneoidea</taxon>
        <taxon>Araneidae</taxon>
        <taxon>Araneus</taxon>
    </lineage>
</organism>
<dbReference type="EMBL" id="BGPR01026476">
    <property type="protein sequence ID" value="GBN96222.1"/>
    <property type="molecule type" value="Genomic_DNA"/>
</dbReference>
<keyword evidence="2" id="KW-1185">Reference proteome</keyword>
<name>A0A4Y2T6I7_ARAVE</name>
<gene>
    <name evidence="1" type="ORF">AVEN_214316_1</name>
</gene>
<evidence type="ECO:0000313" key="2">
    <source>
        <dbReference type="Proteomes" id="UP000499080"/>
    </source>
</evidence>
<dbReference type="Proteomes" id="UP000499080">
    <property type="component" value="Unassembled WGS sequence"/>
</dbReference>
<protein>
    <submittedName>
        <fullName evidence="1">Uncharacterized protein</fullName>
    </submittedName>
</protein>
<feature type="non-terminal residue" evidence="1">
    <location>
        <position position="1"/>
    </location>
</feature>
<evidence type="ECO:0000313" key="1">
    <source>
        <dbReference type="EMBL" id="GBN96222.1"/>
    </source>
</evidence>
<accession>A0A4Y2T6I7</accession>
<proteinExistence type="predicted"/>
<sequence>SGNGINLKKLLRQTVNVERKHGRDMSDGEEVTDMRFRLTKESRSGFESQGMSGVSKDCTPFRSGKAVDFSHVHPLRNL</sequence>